<dbReference type="AlphaFoldDB" id="A0A1H7EKA4"/>
<protein>
    <submittedName>
        <fullName evidence="2">STAS domain-containing protein</fullName>
    </submittedName>
</protein>
<reference evidence="3" key="1">
    <citation type="submission" date="2016-10" db="EMBL/GenBank/DDBJ databases">
        <authorList>
            <person name="Varghese N."/>
            <person name="Submissions S."/>
        </authorList>
    </citation>
    <scope>NUCLEOTIDE SEQUENCE [LARGE SCALE GENOMIC DNA]</scope>
    <source>
        <strain evidence="3">LMG 26031</strain>
    </source>
</reference>
<gene>
    <name evidence="2" type="ORF">SAMN05192539_11021</name>
</gene>
<evidence type="ECO:0000313" key="3">
    <source>
        <dbReference type="Proteomes" id="UP000198866"/>
    </source>
</evidence>
<dbReference type="SUPFAM" id="SSF52091">
    <property type="entry name" value="SpoIIaa-like"/>
    <property type="match status" value="1"/>
</dbReference>
<accession>A0A1H7EKA4</accession>
<feature type="domain" description="STAS" evidence="1">
    <location>
        <begin position="1"/>
        <end position="79"/>
    </location>
</feature>
<dbReference type="Pfam" id="PF01740">
    <property type="entry name" value="STAS"/>
    <property type="match status" value="1"/>
</dbReference>
<name>A0A1H7EKA4_9BURK</name>
<feature type="non-terminal residue" evidence="2">
    <location>
        <position position="1"/>
    </location>
</feature>
<dbReference type="Gene3D" id="3.30.750.24">
    <property type="entry name" value="STAS domain"/>
    <property type="match status" value="1"/>
</dbReference>
<dbReference type="EMBL" id="FNYE01000102">
    <property type="protein sequence ID" value="SEK14393.1"/>
    <property type="molecule type" value="Genomic_DNA"/>
</dbReference>
<dbReference type="InterPro" id="IPR002645">
    <property type="entry name" value="STAS_dom"/>
</dbReference>
<dbReference type="Proteomes" id="UP000198866">
    <property type="component" value="Unassembled WGS sequence"/>
</dbReference>
<dbReference type="PROSITE" id="PS50801">
    <property type="entry name" value="STAS"/>
    <property type="match status" value="1"/>
</dbReference>
<dbReference type="STRING" id="667676.SAMN05192539_11021"/>
<evidence type="ECO:0000313" key="2">
    <source>
        <dbReference type="EMBL" id="SEK14393.1"/>
    </source>
</evidence>
<dbReference type="InterPro" id="IPR036513">
    <property type="entry name" value="STAS_dom_sf"/>
</dbReference>
<dbReference type="RefSeq" id="WP_143062466.1">
    <property type="nucleotide sequence ID" value="NZ_FNYE01000102.1"/>
</dbReference>
<evidence type="ECO:0000259" key="1">
    <source>
        <dbReference type="PROSITE" id="PS50801"/>
    </source>
</evidence>
<organism evidence="2 3">
    <name type="scientific">Paraburkholderia diazotrophica</name>
    <dbReference type="NCBI Taxonomy" id="667676"/>
    <lineage>
        <taxon>Bacteria</taxon>
        <taxon>Pseudomonadati</taxon>
        <taxon>Pseudomonadota</taxon>
        <taxon>Betaproteobacteria</taxon>
        <taxon>Burkholderiales</taxon>
        <taxon>Burkholderiaceae</taxon>
        <taxon>Paraburkholderia</taxon>
    </lineage>
</organism>
<proteinExistence type="predicted"/>
<keyword evidence="3" id="KW-1185">Reference proteome</keyword>
<sequence>SSTSPIELVICDLSSSPAVDIAGARMLTALHADLVKSGMRLRIVAAHADARDILRAEGLEQQIGDFGRRVSVDDVVEAFLHEADTKVATSDGTATGTPASAGEQA</sequence>